<dbReference type="GO" id="GO:0030246">
    <property type="term" value="F:carbohydrate binding"/>
    <property type="evidence" value="ECO:0007669"/>
    <property type="project" value="InterPro"/>
</dbReference>
<dbReference type="GO" id="GO:0016829">
    <property type="term" value="F:lyase activity"/>
    <property type="evidence" value="ECO:0007669"/>
    <property type="project" value="UniProtKB-KW"/>
</dbReference>
<dbReference type="SUPFAM" id="SSF49863">
    <property type="entry name" value="Hyaluronate lyase-like, C-terminal domain"/>
    <property type="match status" value="1"/>
</dbReference>
<gene>
    <name evidence="7" type="ORF">A5893_07525</name>
</gene>
<dbReference type="STRING" id="1826909.A5893_07525"/>
<dbReference type="Proteomes" id="UP000078459">
    <property type="component" value="Unassembled WGS sequence"/>
</dbReference>
<sequence>MWLQISSNLSIHQQTQVYINNSNPVTSNGNTNLPTSGSNWIVNGQTTGFFIPTGNNQVQLFRGLQATPINTSNTPTNTASANASKAWINHGSNPNNATYQYVVVPATTPAKMQALADSVNQGKVYEVLANNLKYHAVIYKPSNTSAYSFFEGDSVIKIGYIEKVTKPCLIITKEVKDTLIVRITNPDLNTVNVSEPSVDWNAAPSNVSVTLTKGLRFLESSSPFSGNTVSYNNTVEGYKLDFVLNQGNYTQVKLIKDIVLSDLNPKALPNLEIYPNPASEQVIVNYYSPKSKTVDITLVNSIGQISLKLSQLAKVGTNQMVIDTKSLKPGFYILNVDNQKAKLIIE</sequence>
<dbReference type="GO" id="GO:0005975">
    <property type="term" value="P:carbohydrate metabolic process"/>
    <property type="evidence" value="ECO:0007669"/>
    <property type="project" value="InterPro"/>
</dbReference>
<evidence type="ECO:0000256" key="4">
    <source>
        <dbReference type="ARBA" id="ARBA00023239"/>
    </source>
</evidence>
<dbReference type="PANTHER" id="PTHR37322">
    <property type="match status" value="1"/>
</dbReference>
<dbReference type="InterPro" id="IPR003159">
    <property type="entry name" value="Lyase_8_central_dom"/>
</dbReference>
<dbReference type="GO" id="GO:0006027">
    <property type="term" value="P:glycosaminoglycan catabolic process"/>
    <property type="evidence" value="ECO:0007669"/>
    <property type="project" value="InterPro"/>
</dbReference>
<protein>
    <recommendedName>
        <fullName evidence="9">Secretion system C-terminal sorting domain-containing protein</fullName>
    </recommendedName>
</protein>
<dbReference type="InterPro" id="IPR039174">
    <property type="entry name" value="Chondroitin_ABC_lyase"/>
</dbReference>
<dbReference type="InterPro" id="IPR026444">
    <property type="entry name" value="Secre_tail"/>
</dbReference>
<proteinExistence type="predicted"/>
<dbReference type="NCBIfam" id="TIGR04183">
    <property type="entry name" value="Por_Secre_tail"/>
    <property type="match status" value="1"/>
</dbReference>
<dbReference type="AlphaFoldDB" id="A0A179DJU2"/>
<reference evidence="7 8" key="2">
    <citation type="submission" date="2016-06" db="EMBL/GenBank/DDBJ databases">
        <title>Pedobacter psychrophilus sp. nov., isolated from Antarctic fragmentary rock.</title>
        <authorList>
            <person name="Svec P."/>
        </authorList>
    </citation>
    <scope>NUCLEOTIDE SEQUENCE [LARGE SCALE GENOMIC DNA]</scope>
    <source>
        <strain evidence="7 8">CCM 8644</strain>
    </source>
</reference>
<comment type="subunit">
    <text evidence="2">Monomer.</text>
</comment>
<comment type="cofactor">
    <cofactor evidence="1">
        <name>Ca(2+)</name>
        <dbReference type="ChEBI" id="CHEBI:29108"/>
    </cofactor>
</comment>
<evidence type="ECO:0000256" key="1">
    <source>
        <dbReference type="ARBA" id="ARBA00001913"/>
    </source>
</evidence>
<evidence type="ECO:0008006" key="9">
    <source>
        <dbReference type="Google" id="ProtNLM"/>
    </source>
</evidence>
<dbReference type="EMBL" id="LWHJ01000022">
    <property type="protein sequence ID" value="OAQ40779.1"/>
    <property type="molecule type" value="Genomic_DNA"/>
</dbReference>
<evidence type="ECO:0000313" key="7">
    <source>
        <dbReference type="EMBL" id="OAQ40779.1"/>
    </source>
</evidence>
<dbReference type="Pfam" id="PF18962">
    <property type="entry name" value="Por_Secre_tail"/>
    <property type="match status" value="1"/>
</dbReference>
<dbReference type="Gene3D" id="2.60.220.10">
    <property type="entry name" value="Polysaccharide lyase family 8-like, C-terminal"/>
    <property type="match status" value="1"/>
</dbReference>
<keyword evidence="4" id="KW-0456">Lyase</keyword>
<dbReference type="Gene3D" id="2.70.98.10">
    <property type="match status" value="1"/>
</dbReference>
<dbReference type="SUPFAM" id="SSF74650">
    <property type="entry name" value="Galactose mutarotase-like"/>
    <property type="match status" value="1"/>
</dbReference>
<keyword evidence="3" id="KW-0106">Calcium</keyword>
<keyword evidence="8" id="KW-1185">Reference proteome</keyword>
<dbReference type="GO" id="GO:0005576">
    <property type="term" value="C:extracellular region"/>
    <property type="evidence" value="ECO:0007669"/>
    <property type="project" value="InterPro"/>
</dbReference>
<feature type="domain" description="Secretion system C-terminal sorting" evidence="6">
    <location>
        <begin position="273"/>
        <end position="345"/>
    </location>
</feature>
<dbReference type="InterPro" id="IPR014718">
    <property type="entry name" value="GH-type_carb-bd"/>
</dbReference>
<evidence type="ECO:0000256" key="3">
    <source>
        <dbReference type="ARBA" id="ARBA00022837"/>
    </source>
</evidence>
<feature type="domain" description="Polysaccharide lyase family 8 central" evidence="5">
    <location>
        <begin position="14"/>
        <end position="107"/>
    </location>
</feature>
<evidence type="ECO:0000313" key="8">
    <source>
        <dbReference type="Proteomes" id="UP000078459"/>
    </source>
</evidence>
<evidence type="ECO:0000256" key="2">
    <source>
        <dbReference type="ARBA" id="ARBA00011245"/>
    </source>
</evidence>
<dbReference type="PANTHER" id="PTHR37322:SF3">
    <property type="entry name" value="CHONDROITIN SULFATE ABC EXOLYASE"/>
    <property type="match status" value="1"/>
</dbReference>
<dbReference type="InterPro" id="IPR011013">
    <property type="entry name" value="Gal_mutarotase_sf_dom"/>
</dbReference>
<dbReference type="Pfam" id="PF02278">
    <property type="entry name" value="Lyase_8"/>
    <property type="match status" value="1"/>
</dbReference>
<organism evidence="7 8">
    <name type="scientific">Pedobacter psychrophilus</name>
    <dbReference type="NCBI Taxonomy" id="1826909"/>
    <lineage>
        <taxon>Bacteria</taxon>
        <taxon>Pseudomonadati</taxon>
        <taxon>Bacteroidota</taxon>
        <taxon>Sphingobacteriia</taxon>
        <taxon>Sphingobacteriales</taxon>
        <taxon>Sphingobacteriaceae</taxon>
        <taxon>Pedobacter</taxon>
    </lineage>
</organism>
<name>A0A179DJU2_9SPHI</name>
<reference evidence="7 8" key="1">
    <citation type="submission" date="2016-04" db="EMBL/GenBank/DDBJ databases">
        <authorList>
            <person name="Evans L.H."/>
            <person name="Alamgir A."/>
            <person name="Owens N."/>
            <person name="Weber N.D."/>
            <person name="Virtaneva K."/>
            <person name="Barbian K."/>
            <person name="Babar A."/>
            <person name="Rosenke K."/>
        </authorList>
    </citation>
    <scope>NUCLEOTIDE SEQUENCE [LARGE SCALE GENOMIC DNA]</scope>
    <source>
        <strain evidence="7 8">CCM 8644</strain>
    </source>
</reference>
<evidence type="ECO:0000259" key="5">
    <source>
        <dbReference type="Pfam" id="PF02278"/>
    </source>
</evidence>
<accession>A0A179DJU2</accession>
<dbReference type="InterPro" id="IPR011071">
    <property type="entry name" value="Lyase_8-like_C"/>
</dbReference>
<comment type="caution">
    <text evidence="7">The sequence shown here is derived from an EMBL/GenBank/DDBJ whole genome shotgun (WGS) entry which is preliminary data.</text>
</comment>
<evidence type="ECO:0000259" key="6">
    <source>
        <dbReference type="Pfam" id="PF18962"/>
    </source>
</evidence>